<keyword evidence="12" id="KW-0961">Cell wall biogenesis/degradation</keyword>
<dbReference type="AlphaFoldDB" id="A0A540KH78"/>
<keyword evidence="4 12" id="KW-0808">Transferase</keyword>
<evidence type="ECO:0000256" key="6">
    <source>
        <dbReference type="ARBA" id="ARBA00022801"/>
    </source>
</evidence>
<dbReference type="PIRSF" id="PIRSF005604">
    <property type="entry name" value="XET"/>
    <property type="match status" value="1"/>
</dbReference>
<keyword evidence="1 12" id="KW-0134">Cell wall</keyword>
<keyword evidence="9 12" id="KW-0326">Glycosidase</keyword>
<dbReference type="GO" id="GO:0042546">
    <property type="term" value="P:cell wall biogenesis"/>
    <property type="evidence" value="ECO:0007669"/>
    <property type="project" value="InterPro"/>
</dbReference>
<keyword evidence="5" id="KW-0732">Signal</keyword>
<feature type="domain" description="GH16" evidence="14">
    <location>
        <begin position="4"/>
        <end position="287"/>
    </location>
</feature>
<dbReference type="FunFam" id="2.60.120.200:FF:000025">
    <property type="entry name" value="Xyloglucan endotransglucosylase/hydrolase"/>
    <property type="match status" value="1"/>
</dbReference>
<feature type="active site" description="Proton donor" evidence="10">
    <location>
        <position position="176"/>
    </location>
</feature>
<comment type="subcellular location">
    <subcellularLocation>
        <location evidence="12">Secreted</location>
        <location evidence="12">Cell wall</location>
    </subcellularLocation>
    <subcellularLocation>
        <location evidence="12">Secreted</location>
        <location evidence="12">Extracellular space</location>
        <location evidence="12">Apoplast</location>
    </subcellularLocation>
</comment>
<dbReference type="GO" id="GO:0071555">
    <property type="term" value="P:cell wall organization"/>
    <property type="evidence" value="ECO:0007669"/>
    <property type="project" value="UniProtKB-KW"/>
</dbReference>
<comment type="similarity">
    <text evidence="12">Belongs to the glycosyl hydrolase 16 family.</text>
</comment>
<dbReference type="InterPro" id="IPR008263">
    <property type="entry name" value="GH16_AS"/>
</dbReference>
<feature type="glycosylation site" description="N-linked (GlcNAc...) asparagine" evidence="11">
    <location>
        <position position="180"/>
    </location>
</feature>
<evidence type="ECO:0000313" key="16">
    <source>
        <dbReference type="Proteomes" id="UP000315295"/>
    </source>
</evidence>
<evidence type="ECO:0000256" key="7">
    <source>
        <dbReference type="ARBA" id="ARBA00023157"/>
    </source>
</evidence>
<dbReference type="Pfam" id="PF06955">
    <property type="entry name" value="XET_C"/>
    <property type="match status" value="1"/>
</dbReference>
<comment type="function">
    <text evidence="12">Catalyzes xyloglucan endohydrolysis (XEH) and/or endotransglycosylation (XET). Cleaves and religates xyloglucan polymers, an essential constituent of the primary cell wall, and thereby participates in cell wall construction of growing tissues.</text>
</comment>
<comment type="PTM">
    <text evidence="12">Contains at least one intrachain disulfide bond essential for its enzymatic activity.</text>
</comment>
<evidence type="ECO:0000256" key="5">
    <source>
        <dbReference type="ARBA" id="ARBA00022729"/>
    </source>
</evidence>
<sequence>MLMAASAGNFYQDFDVTFGDGRAKILNGGQLLTLNLDQASGSGFKSKNEYLFGRIDMQIKLVAGNSAGTVTAYYVSMMFFLSLITISLVAVVASADNFYQDLEVMFGDQLAKVLENGQLVTLSLDKSSGAGFKSKNEYLFGRFDMQIKLQPGNSAGTVTTFYLSSSGSNHDEIDFEFLGNSTGEPYTIHTNVYAQGQGLKEQQFRVWFDPTQDFHTYSVVWNTKRIIFLVDNSPIRVFINNLESIGLPFSKNKPMRIYATFWNADHWATQGGRVKTDWSLAPFTASYRNFNINACLGSQGPSCASTSTNRSVDGTSWANQGLNAAEQNRLRWVQRKFMVYDYCTDRIKFTKGLPRECKHSRI</sequence>
<proteinExistence type="inferred from homology"/>
<dbReference type="PROSITE" id="PS51762">
    <property type="entry name" value="GH16_2"/>
    <property type="match status" value="1"/>
</dbReference>
<dbReference type="GO" id="GO:0010411">
    <property type="term" value="P:xyloglucan metabolic process"/>
    <property type="evidence" value="ECO:0007669"/>
    <property type="project" value="InterPro"/>
</dbReference>
<reference evidence="15 16" key="1">
    <citation type="journal article" date="2019" name="G3 (Bethesda)">
        <title>Sequencing of a Wild Apple (Malus baccata) Genome Unravels the Differences Between Cultivated and Wild Apple Species Regarding Disease Resistance and Cold Tolerance.</title>
        <authorList>
            <person name="Chen X."/>
        </authorList>
    </citation>
    <scope>NUCLEOTIDE SEQUENCE [LARGE SCALE GENOMIC DNA]</scope>
    <source>
        <strain evidence="16">cv. Shandingzi</strain>
        <tissue evidence="15">Leaves</tissue>
    </source>
</reference>
<keyword evidence="13" id="KW-0812">Transmembrane</keyword>
<dbReference type="InterPro" id="IPR010713">
    <property type="entry name" value="XET_C"/>
</dbReference>
<dbReference type="SUPFAM" id="SSF49899">
    <property type="entry name" value="Concanavalin A-like lectins/glucanases"/>
    <property type="match status" value="2"/>
</dbReference>
<protein>
    <recommendedName>
        <fullName evidence="12">Xyloglucan endotransglucosylase/hydrolase</fullName>
        <ecNumber evidence="12">2.4.1.207</ecNumber>
    </recommendedName>
</protein>
<keyword evidence="2 12" id="KW-0052">Apoplast</keyword>
<dbReference type="PROSITE" id="PS01034">
    <property type="entry name" value="GH16_1"/>
    <property type="match status" value="1"/>
</dbReference>
<keyword evidence="8" id="KW-0325">Glycoprotein</keyword>
<name>A0A540KH78_MALBA</name>
<keyword evidence="13" id="KW-1133">Transmembrane helix</keyword>
<feature type="transmembrane region" description="Helical" evidence="13">
    <location>
        <begin position="72"/>
        <end position="95"/>
    </location>
</feature>
<dbReference type="InterPro" id="IPR044791">
    <property type="entry name" value="Beta-glucanase/XTH"/>
</dbReference>
<dbReference type="GO" id="GO:0016762">
    <property type="term" value="F:xyloglucan:xyloglucosyl transferase activity"/>
    <property type="evidence" value="ECO:0007669"/>
    <property type="project" value="UniProtKB-EC"/>
</dbReference>
<evidence type="ECO:0000256" key="11">
    <source>
        <dbReference type="PIRSR" id="PIRSR005604-2"/>
    </source>
</evidence>
<evidence type="ECO:0000256" key="2">
    <source>
        <dbReference type="ARBA" id="ARBA00022523"/>
    </source>
</evidence>
<evidence type="ECO:0000313" key="15">
    <source>
        <dbReference type="EMBL" id="TQD73557.1"/>
    </source>
</evidence>
<dbReference type="GO" id="GO:0048046">
    <property type="term" value="C:apoplast"/>
    <property type="evidence" value="ECO:0007669"/>
    <property type="project" value="UniProtKB-SubCell"/>
</dbReference>
<evidence type="ECO:0000256" key="10">
    <source>
        <dbReference type="PIRSR" id="PIRSR005604-1"/>
    </source>
</evidence>
<accession>A0A540KH78</accession>
<evidence type="ECO:0000256" key="3">
    <source>
        <dbReference type="ARBA" id="ARBA00022525"/>
    </source>
</evidence>
<evidence type="ECO:0000259" key="14">
    <source>
        <dbReference type="PROSITE" id="PS51762"/>
    </source>
</evidence>
<evidence type="ECO:0000256" key="9">
    <source>
        <dbReference type="ARBA" id="ARBA00023295"/>
    </source>
</evidence>
<dbReference type="InterPro" id="IPR000757">
    <property type="entry name" value="Beta-glucanase-like"/>
</dbReference>
<feature type="active site" description="Nucleophile" evidence="10">
    <location>
        <position position="172"/>
    </location>
</feature>
<dbReference type="InterPro" id="IPR016455">
    <property type="entry name" value="XTH"/>
</dbReference>
<comment type="caution">
    <text evidence="15">The sequence shown here is derived from an EMBL/GenBank/DDBJ whole genome shotgun (WGS) entry which is preliminary data.</text>
</comment>
<keyword evidence="16" id="KW-1185">Reference proteome</keyword>
<keyword evidence="7" id="KW-1015">Disulfide bond</keyword>
<dbReference type="InterPro" id="IPR013320">
    <property type="entry name" value="ConA-like_dom_sf"/>
</dbReference>
<dbReference type="PANTHER" id="PTHR31062">
    <property type="entry name" value="XYLOGLUCAN ENDOTRANSGLUCOSYLASE/HYDROLASE PROTEIN 8-RELATED"/>
    <property type="match status" value="1"/>
</dbReference>
<dbReference type="STRING" id="106549.A0A540KH78"/>
<organism evidence="15 16">
    <name type="scientific">Malus baccata</name>
    <name type="common">Siberian crab apple</name>
    <name type="synonym">Pyrus baccata</name>
    <dbReference type="NCBI Taxonomy" id="106549"/>
    <lineage>
        <taxon>Eukaryota</taxon>
        <taxon>Viridiplantae</taxon>
        <taxon>Streptophyta</taxon>
        <taxon>Embryophyta</taxon>
        <taxon>Tracheophyta</taxon>
        <taxon>Spermatophyta</taxon>
        <taxon>Magnoliopsida</taxon>
        <taxon>eudicotyledons</taxon>
        <taxon>Gunneridae</taxon>
        <taxon>Pentapetalae</taxon>
        <taxon>rosids</taxon>
        <taxon>fabids</taxon>
        <taxon>Rosales</taxon>
        <taxon>Rosaceae</taxon>
        <taxon>Amygdaloideae</taxon>
        <taxon>Maleae</taxon>
        <taxon>Malus</taxon>
    </lineage>
</organism>
<keyword evidence="6 12" id="KW-0378">Hydrolase</keyword>
<dbReference type="Gene3D" id="2.60.120.200">
    <property type="match status" value="2"/>
</dbReference>
<evidence type="ECO:0000256" key="12">
    <source>
        <dbReference type="RuleBase" id="RU361120"/>
    </source>
</evidence>
<dbReference type="EMBL" id="VIEB01001276">
    <property type="protein sequence ID" value="TQD73557.1"/>
    <property type="molecule type" value="Genomic_DNA"/>
</dbReference>
<keyword evidence="13" id="KW-0472">Membrane</keyword>
<evidence type="ECO:0000256" key="8">
    <source>
        <dbReference type="ARBA" id="ARBA00023180"/>
    </source>
</evidence>
<gene>
    <name evidence="15" type="ORF">C1H46_040905</name>
</gene>
<dbReference type="GO" id="GO:0004553">
    <property type="term" value="F:hydrolase activity, hydrolyzing O-glycosyl compounds"/>
    <property type="evidence" value="ECO:0007669"/>
    <property type="project" value="InterPro"/>
</dbReference>
<dbReference type="Pfam" id="PF00722">
    <property type="entry name" value="Glyco_hydro_16"/>
    <property type="match status" value="2"/>
</dbReference>
<dbReference type="CDD" id="cd02176">
    <property type="entry name" value="GH16_XET"/>
    <property type="match status" value="1"/>
</dbReference>
<dbReference type="EC" id="2.4.1.207" evidence="12"/>
<evidence type="ECO:0000256" key="4">
    <source>
        <dbReference type="ARBA" id="ARBA00022679"/>
    </source>
</evidence>
<dbReference type="Proteomes" id="UP000315295">
    <property type="component" value="Unassembled WGS sequence"/>
</dbReference>
<evidence type="ECO:0000256" key="13">
    <source>
        <dbReference type="SAM" id="Phobius"/>
    </source>
</evidence>
<evidence type="ECO:0000256" key="1">
    <source>
        <dbReference type="ARBA" id="ARBA00022512"/>
    </source>
</evidence>
<keyword evidence="3 12" id="KW-0964">Secreted</keyword>